<dbReference type="InterPro" id="IPR002881">
    <property type="entry name" value="DUF58"/>
</dbReference>
<evidence type="ECO:0000313" key="2">
    <source>
        <dbReference type="EMBL" id="KGE73435.1"/>
    </source>
</evidence>
<dbReference type="EMBL" id="JNUP01000029">
    <property type="protein sequence ID" value="KGE73435.1"/>
    <property type="molecule type" value="Genomic_DNA"/>
</dbReference>
<dbReference type="OrthoDB" id="9776116at2"/>
<dbReference type="CDD" id="cd00198">
    <property type="entry name" value="vWFA"/>
    <property type="match status" value="1"/>
</dbReference>
<dbReference type="SUPFAM" id="SSF53300">
    <property type="entry name" value="vWA-like"/>
    <property type="match status" value="1"/>
</dbReference>
<protein>
    <recommendedName>
        <fullName evidence="1">DUF58 domain-containing protein</fullName>
    </recommendedName>
</protein>
<feature type="domain" description="DUF58" evidence="1">
    <location>
        <begin position="42"/>
        <end position="254"/>
    </location>
</feature>
<dbReference type="Pfam" id="PF01882">
    <property type="entry name" value="DUF58"/>
    <property type="match status" value="1"/>
</dbReference>
<evidence type="ECO:0000259" key="1">
    <source>
        <dbReference type="Pfam" id="PF01882"/>
    </source>
</evidence>
<dbReference type="eggNOG" id="COG1721">
    <property type="taxonomic scope" value="Bacteria"/>
</dbReference>
<keyword evidence="3" id="KW-1185">Reference proteome</keyword>
<dbReference type="STRING" id="1480694.DC28_04015"/>
<comment type="caution">
    <text evidence="2">The sequence shown here is derived from an EMBL/GenBank/DDBJ whole genome shotgun (WGS) entry which is preliminary data.</text>
</comment>
<proteinExistence type="predicted"/>
<name>A0A098QZY5_9SPIO</name>
<reference evidence="2 3" key="1">
    <citation type="submission" date="2014-05" db="EMBL/GenBank/DDBJ databases">
        <title>De novo Genome Sequence of Spirocheata sp.</title>
        <authorList>
            <person name="Shivani Y."/>
            <person name="Subhash Y."/>
            <person name="Tushar L."/>
            <person name="Sasikala C."/>
            <person name="Ramana C.V."/>
        </authorList>
    </citation>
    <scope>NUCLEOTIDE SEQUENCE [LARGE SCALE GENOMIC DNA]</scope>
    <source>
        <strain evidence="2 3">JC230</strain>
    </source>
</reference>
<dbReference type="Gene3D" id="3.40.50.410">
    <property type="entry name" value="von Willebrand factor, type A domain"/>
    <property type="match status" value="1"/>
</dbReference>
<accession>A0A098QZY5</accession>
<dbReference type="PANTHER" id="PTHR33608:SF6">
    <property type="entry name" value="BLL2464 PROTEIN"/>
    <property type="match status" value="1"/>
</dbReference>
<organism evidence="2 3">
    <name type="scientific">Spirochaeta lutea</name>
    <dbReference type="NCBI Taxonomy" id="1480694"/>
    <lineage>
        <taxon>Bacteria</taxon>
        <taxon>Pseudomonadati</taxon>
        <taxon>Spirochaetota</taxon>
        <taxon>Spirochaetia</taxon>
        <taxon>Spirochaetales</taxon>
        <taxon>Spirochaetaceae</taxon>
        <taxon>Spirochaeta</taxon>
    </lineage>
</organism>
<dbReference type="RefSeq" id="WP_037546149.1">
    <property type="nucleotide sequence ID" value="NZ_JNUP01000029.1"/>
</dbReference>
<dbReference type="AlphaFoldDB" id="A0A098QZY5"/>
<evidence type="ECO:0000313" key="3">
    <source>
        <dbReference type="Proteomes" id="UP000029692"/>
    </source>
</evidence>
<gene>
    <name evidence="2" type="ORF">DC28_04015</name>
</gene>
<sequence length="291" mass="33371">MNAARLLARIKHLELVSNRLVETLLSGNYRSVFKGPGIEFSEVREYSEGDDPRLIDWNVSSRMNGVYTKTFREERELVLFLIADVSPSVLKASGAHNLREIMEVLFAIFTFAAVNNNDQVGGVFFSDRIEHWVPPMKGKRHAFRLIQDMIDFTPRGRGSNLSQALRTTSEALKRRGICIVISDFKTSGYQKDLSLLARRHDVIAIRLASPDEQEFPRVGLVTLQDAETGKTITASGKNHHFRRAYHEHWQNQRQAWFRECRRQGVSPLEVSAGDDPVIKLFQFFQRRRGRA</sequence>
<dbReference type="PANTHER" id="PTHR33608">
    <property type="entry name" value="BLL2464 PROTEIN"/>
    <property type="match status" value="1"/>
</dbReference>
<dbReference type="InterPro" id="IPR036465">
    <property type="entry name" value="vWFA_dom_sf"/>
</dbReference>
<dbReference type="Proteomes" id="UP000029692">
    <property type="component" value="Unassembled WGS sequence"/>
</dbReference>